<proteinExistence type="inferred from homology"/>
<dbReference type="EMBL" id="CP014585">
    <property type="protein sequence ID" value="ANZ75483.1"/>
    <property type="molecule type" value="Genomic_DNA"/>
</dbReference>
<reference evidence="5 6" key="1">
    <citation type="submission" date="2016-02" db="EMBL/GenBank/DDBJ databases">
        <title>Comparative genomic and transcriptomic foundation for Pichia pastoris.</title>
        <authorList>
            <person name="Love K.R."/>
            <person name="Shah K.A."/>
            <person name="Whittaker C.A."/>
            <person name="Wu J."/>
            <person name="Bartlett M.C."/>
            <person name="Ma D."/>
            <person name="Leeson R.L."/>
            <person name="Priest M."/>
            <person name="Young S.K."/>
            <person name="Love J.C."/>
        </authorList>
    </citation>
    <scope>NUCLEOTIDE SEQUENCE [LARGE SCALE GENOMIC DNA]</scope>
    <source>
        <strain evidence="5 6">ATCC 28485</strain>
    </source>
</reference>
<dbReference type="PANTHER" id="PTHR28133">
    <property type="entry name" value="REQUIRED FOR RESPIRATORY GROWTH PROTEIN 7, MITOCHONDRIAL"/>
    <property type="match status" value="1"/>
</dbReference>
<evidence type="ECO:0000256" key="1">
    <source>
        <dbReference type="ARBA" id="ARBA00004173"/>
    </source>
</evidence>
<protein>
    <recommendedName>
        <fullName evidence="3">Required for respiratory growth protein 7, mitochondrial</fullName>
    </recommendedName>
</protein>
<dbReference type="Pfam" id="PF10356">
    <property type="entry name" value="RRG7"/>
    <property type="match status" value="1"/>
</dbReference>
<comment type="similarity">
    <text evidence="2">Belongs to the RRG7 family.</text>
</comment>
<accession>A0A1B2JBR6</accession>
<dbReference type="Proteomes" id="UP000094565">
    <property type="component" value="Chromosome 2"/>
</dbReference>
<gene>
    <name evidence="5" type="primary">RRG7</name>
    <name evidence="5" type="ORF">ATY40_BA7502449</name>
</gene>
<keyword evidence="4" id="KW-0496">Mitochondrion</keyword>
<name>A0A1B2JBR6_PICPA</name>
<evidence type="ECO:0000256" key="4">
    <source>
        <dbReference type="ARBA" id="ARBA00023128"/>
    </source>
</evidence>
<organism evidence="5 6">
    <name type="scientific">Komagataella pastoris</name>
    <name type="common">Yeast</name>
    <name type="synonym">Pichia pastoris</name>
    <dbReference type="NCBI Taxonomy" id="4922"/>
    <lineage>
        <taxon>Eukaryota</taxon>
        <taxon>Fungi</taxon>
        <taxon>Dikarya</taxon>
        <taxon>Ascomycota</taxon>
        <taxon>Saccharomycotina</taxon>
        <taxon>Pichiomycetes</taxon>
        <taxon>Pichiales</taxon>
        <taxon>Pichiaceae</taxon>
        <taxon>Komagataella</taxon>
    </lineage>
</organism>
<evidence type="ECO:0000256" key="2">
    <source>
        <dbReference type="ARBA" id="ARBA00009554"/>
    </source>
</evidence>
<dbReference type="PANTHER" id="PTHR28133:SF1">
    <property type="entry name" value="REQUIRED FOR RESPIRATORY GROWTH PROTEIN 7, MITOCHONDRIAL"/>
    <property type="match status" value="1"/>
</dbReference>
<evidence type="ECO:0000313" key="6">
    <source>
        <dbReference type="Proteomes" id="UP000094565"/>
    </source>
</evidence>
<keyword evidence="6" id="KW-1185">Reference proteome</keyword>
<evidence type="ECO:0000256" key="3">
    <source>
        <dbReference type="ARBA" id="ARBA00014638"/>
    </source>
</evidence>
<evidence type="ECO:0000313" key="5">
    <source>
        <dbReference type="EMBL" id="ANZ75483.1"/>
    </source>
</evidence>
<dbReference type="GO" id="GO:0005739">
    <property type="term" value="C:mitochondrion"/>
    <property type="evidence" value="ECO:0007669"/>
    <property type="project" value="UniProtKB-SubCell"/>
</dbReference>
<comment type="subcellular location">
    <subcellularLocation>
        <location evidence="1">Mitochondrion</location>
    </subcellularLocation>
</comment>
<dbReference type="OrthoDB" id="20734at2759"/>
<dbReference type="InterPro" id="IPR018828">
    <property type="entry name" value="RRG7"/>
</dbReference>
<sequence length="271" mass="31582">MITRQSFVQRGCFHSPLARSKSATRRLLQQNDSVVSYLDYAKQKDLSNISTVFQGTLYELSTKTFLNEHFTISRLLLQGGANDKGIDIRCVWDLKQFLPEDSHEQQAAIAKLEKQYQIGNKRGKHIKPLLLRQNPSLKVKLFVQCKAYETKEVDPKMVRELNGTYSSCIPYYDRWKTFFMYVSPTNLSKQARYDFDSSHNPLVFMQLEKTQLKLHGDPYNINHYERARLKSFHCNHVASWLLKGLSWERDIQIIKRKASSPSQELLSLDTI</sequence>
<dbReference type="AlphaFoldDB" id="A0A1B2JBR6"/>